<name>A0A8S1M3X4_9CILI</name>
<gene>
    <name evidence="1" type="ORF">PSON_ATCC_30995.1.T0330057</name>
</gene>
<evidence type="ECO:0000313" key="1">
    <source>
        <dbReference type="EMBL" id="CAD8075100.1"/>
    </source>
</evidence>
<keyword evidence="2" id="KW-1185">Reference proteome</keyword>
<sequence length="303" mass="35738">MQQNITCPNHGKQIEYLNLHAEQKINLFCAECMKTLNDTNSAVKIDKIRDCVVNELKSVKLQQEKYQNNITIIQNLLISLKEREQQLSKVIDNIDIYQFQNIQDDIIKFYCISNGNTQKKLENYFYQDTKPIDQLQKMFYFSQEYKNDSIVLMNNFTMQQNKLIMNSLAVIEPELDQFQKSSIYLKINHLCQSIAVGFCELEIIKQQKYQINNWNSLGHGCYLISSGGYIYNQKDWKFNFKKNGFCFNKNQIIKICYDPLNSLIIFEKFNDSKSQIQMKIDAQNLYACVYVSKPKDEIEILNF</sequence>
<dbReference type="AlphaFoldDB" id="A0A8S1M3X4"/>
<reference evidence="1" key="1">
    <citation type="submission" date="2021-01" db="EMBL/GenBank/DDBJ databases">
        <authorList>
            <consortium name="Genoscope - CEA"/>
            <person name="William W."/>
        </authorList>
    </citation>
    <scope>NUCLEOTIDE SEQUENCE</scope>
</reference>
<organism evidence="1 2">
    <name type="scientific">Paramecium sonneborni</name>
    <dbReference type="NCBI Taxonomy" id="65129"/>
    <lineage>
        <taxon>Eukaryota</taxon>
        <taxon>Sar</taxon>
        <taxon>Alveolata</taxon>
        <taxon>Ciliophora</taxon>
        <taxon>Intramacronucleata</taxon>
        <taxon>Oligohymenophorea</taxon>
        <taxon>Peniculida</taxon>
        <taxon>Parameciidae</taxon>
        <taxon>Paramecium</taxon>
    </lineage>
</organism>
<dbReference type="Proteomes" id="UP000692954">
    <property type="component" value="Unassembled WGS sequence"/>
</dbReference>
<comment type="caution">
    <text evidence="1">The sequence shown here is derived from an EMBL/GenBank/DDBJ whole genome shotgun (WGS) entry which is preliminary data.</text>
</comment>
<dbReference type="OrthoDB" id="302112at2759"/>
<proteinExistence type="predicted"/>
<accession>A0A8S1M3X4</accession>
<dbReference type="EMBL" id="CAJJDN010000033">
    <property type="protein sequence ID" value="CAD8075100.1"/>
    <property type="molecule type" value="Genomic_DNA"/>
</dbReference>
<evidence type="ECO:0000313" key="2">
    <source>
        <dbReference type="Proteomes" id="UP000692954"/>
    </source>
</evidence>
<protein>
    <submittedName>
        <fullName evidence="1">Uncharacterized protein</fullName>
    </submittedName>
</protein>